<proteinExistence type="predicted"/>
<organism evidence="1 2">
    <name type="scientific">Rhizophagus irregularis</name>
    <dbReference type="NCBI Taxonomy" id="588596"/>
    <lineage>
        <taxon>Eukaryota</taxon>
        <taxon>Fungi</taxon>
        <taxon>Fungi incertae sedis</taxon>
        <taxon>Mucoromycota</taxon>
        <taxon>Glomeromycotina</taxon>
        <taxon>Glomeromycetes</taxon>
        <taxon>Glomerales</taxon>
        <taxon>Glomeraceae</taxon>
        <taxon>Rhizophagus</taxon>
    </lineage>
</organism>
<dbReference type="VEuPathDB" id="FungiDB:RhiirFUN_022983"/>
<comment type="caution">
    <text evidence="1">The sequence shown here is derived from an EMBL/GenBank/DDBJ whole genome shotgun (WGS) entry which is preliminary data.</text>
</comment>
<evidence type="ECO:0000313" key="2">
    <source>
        <dbReference type="Proteomes" id="UP000233469"/>
    </source>
</evidence>
<dbReference type="AlphaFoldDB" id="A0A2N1M6X0"/>
<sequence>MNAISTIYQKMFCNKTKFSGPLIMGFDKPTIYEKLLEEVPFHPYFVNLELVHVFVFGIAKSKNSQWGYAGVGFKSSFLFQLEKQRCLFLQEFEDDTCKVTIMQKTQIKKIYYESTPDLILSQELIHAAPSCSLNEWDDDILIEKIFSYYLKRRTSNHVDLHNFLDKWRQQGTIIELHSNLKQLYSIDHQLSERELNAWRMILRNIGCHNITPFLKQESKYEFWTRSPHSNIEQNALKQLHELGFLLKRPMDSENFWSCFQKSLTVNKKGINGKQRILSIIADDFKYDELHKQLSVIISDNNKY</sequence>
<reference evidence="1 2" key="2">
    <citation type="submission" date="2017-10" db="EMBL/GenBank/DDBJ databases">
        <title>Extensive intraspecific genome diversity in a model arbuscular mycorrhizal fungus.</title>
        <authorList>
            <person name="Chen E.C.H."/>
            <person name="Morin E."/>
            <person name="Baudet D."/>
            <person name="Noel J."/>
            <person name="Ndikumana S."/>
            <person name="Charron P."/>
            <person name="St-Onge C."/>
            <person name="Giorgi J."/>
            <person name="Grigoriev I.V."/>
            <person name="Roux C."/>
            <person name="Martin F.M."/>
            <person name="Corradi N."/>
        </authorList>
    </citation>
    <scope>NUCLEOTIDE SEQUENCE [LARGE SCALE GENOMIC DNA]</scope>
    <source>
        <strain evidence="1 2">C2</strain>
    </source>
</reference>
<dbReference type="EMBL" id="LLXL01004466">
    <property type="protein sequence ID" value="PKK57358.1"/>
    <property type="molecule type" value="Genomic_DNA"/>
</dbReference>
<dbReference type="VEuPathDB" id="FungiDB:RhiirA1_472240"/>
<evidence type="ECO:0000313" key="1">
    <source>
        <dbReference type="EMBL" id="PKK57358.1"/>
    </source>
</evidence>
<gene>
    <name evidence="1" type="ORF">RhiirC2_387112</name>
</gene>
<name>A0A2N1M6X0_9GLOM</name>
<accession>A0A2N1M6X0</accession>
<reference evidence="1 2" key="1">
    <citation type="submission" date="2016-04" db="EMBL/GenBank/DDBJ databases">
        <title>Genome analyses suggest a sexual origin of heterokaryosis in a supposedly ancient asexual fungus.</title>
        <authorList>
            <person name="Ropars J."/>
            <person name="Sedzielewska K."/>
            <person name="Noel J."/>
            <person name="Charron P."/>
            <person name="Farinelli L."/>
            <person name="Marton T."/>
            <person name="Kruger M."/>
            <person name="Pelin A."/>
            <person name="Brachmann A."/>
            <person name="Corradi N."/>
        </authorList>
    </citation>
    <scope>NUCLEOTIDE SEQUENCE [LARGE SCALE GENOMIC DNA]</scope>
    <source>
        <strain evidence="1 2">C2</strain>
    </source>
</reference>
<protein>
    <submittedName>
        <fullName evidence="1">Uncharacterized protein</fullName>
    </submittedName>
</protein>
<dbReference type="Proteomes" id="UP000233469">
    <property type="component" value="Unassembled WGS sequence"/>
</dbReference>